<dbReference type="KEGG" id="had:CDV25_04335"/>
<name>A0A2U8FE31_9HELI</name>
<gene>
    <name evidence="1" type="ORF">CDV25_04335</name>
</gene>
<sequence length="60" mass="6639">MGPIGGHMWKTGVTMYRTFKGLPPIVTKPAPIRQAITTGAMQGITTYGGAMGYKYYNYHR</sequence>
<protein>
    <submittedName>
        <fullName evidence="1">Uncharacterized protein</fullName>
    </submittedName>
</protein>
<accession>A0A2U8FE31</accession>
<dbReference type="RefSeq" id="WP_108910929.1">
    <property type="nucleotide sequence ID" value="NZ_CP021886.1"/>
</dbReference>
<evidence type="ECO:0000313" key="2">
    <source>
        <dbReference type="Proteomes" id="UP000244890"/>
    </source>
</evidence>
<reference evidence="1 2" key="1">
    <citation type="submission" date="2017-06" db="EMBL/GenBank/DDBJ databases">
        <title>Complete genome of Helicobacter apodemus.</title>
        <authorList>
            <person name="Cho S."/>
        </authorList>
    </citation>
    <scope>NUCLEOTIDE SEQUENCE [LARGE SCALE GENOMIC DNA]</scope>
    <source>
        <strain evidence="2">SNUVETPUB-15-01</strain>
    </source>
</reference>
<dbReference type="AlphaFoldDB" id="A0A2U8FE31"/>
<evidence type="ECO:0000313" key="1">
    <source>
        <dbReference type="EMBL" id="AWI34087.1"/>
    </source>
</evidence>
<organism evidence="1 2">
    <name type="scientific">Helicobacter apodemus</name>
    <dbReference type="NCBI Taxonomy" id="135569"/>
    <lineage>
        <taxon>Bacteria</taxon>
        <taxon>Pseudomonadati</taxon>
        <taxon>Campylobacterota</taxon>
        <taxon>Epsilonproteobacteria</taxon>
        <taxon>Campylobacterales</taxon>
        <taxon>Helicobacteraceae</taxon>
        <taxon>Helicobacter</taxon>
    </lineage>
</organism>
<proteinExistence type="predicted"/>
<dbReference type="EMBL" id="CP021886">
    <property type="protein sequence ID" value="AWI34087.1"/>
    <property type="molecule type" value="Genomic_DNA"/>
</dbReference>
<dbReference type="Proteomes" id="UP000244890">
    <property type="component" value="Chromosome"/>
</dbReference>